<dbReference type="OMA" id="RIWALMN"/>
<reference evidence="6 7" key="1">
    <citation type="journal article" date="2005" name="Nature">
        <title>Initial sequence of the chimpanzee genome and comparison with the human genome.</title>
        <authorList>
            <consortium name="Chimpanzee sequencing and analysis consortium"/>
        </authorList>
    </citation>
    <scope>NUCLEOTIDE SEQUENCE [LARGE SCALE GENOMIC DNA]</scope>
</reference>
<keyword evidence="7" id="KW-1185">Reference proteome</keyword>
<dbReference type="PANTHER" id="PTHR15651:SF7">
    <property type="entry name" value="ARMADILLO REPEAT-CONTAINING PROTEIN 8"/>
    <property type="match status" value="1"/>
</dbReference>
<dbReference type="PANTHER" id="PTHR15651">
    <property type="entry name" value="ARMADILLO REPEAT-CONTAINING PROTEIN 8"/>
    <property type="match status" value="1"/>
</dbReference>
<dbReference type="SUPFAM" id="SSF48371">
    <property type="entry name" value="ARM repeat"/>
    <property type="match status" value="1"/>
</dbReference>
<dbReference type="InterPro" id="IPR016024">
    <property type="entry name" value="ARM-type_fold"/>
</dbReference>
<reference evidence="6" key="2">
    <citation type="submission" date="2025-08" db="UniProtKB">
        <authorList>
            <consortium name="Ensembl"/>
        </authorList>
    </citation>
    <scope>IDENTIFICATION</scope>
</reference>
<dbReference type="AlphaFoldDB" id="A0A2I3S7S6"/>
<dbReference type="InterPro" id="IPR011989">
    <property type="entry name" value="ARM-like"/>
</dbReference>
<dbReference type="Gene3D" id="1.25.10.10">
    <property type="entry name" value="Leucine-rich Repeat Variant"/>
    <property type="match status" value="1"/>
</dbReference>
<organism evidence="6 7">
    <name type="scientific">Pan troglodytes</name>
    <name type="common">Chimpanzee</name>
    <dbReference type="NCBI Taxonomy" id="9598"/>
    <lineage>
        <taxon>Eukaryota</taxon>
        <taxon>Metazoa</taxon>
        <taxon>Chordata</taxon>
        <taxon>Craniata</taxon>
        <taxon>Vertebrata</taxon>
        <taxon>Euteleostomi</taxon>
        <taxon>Mammalia</taxon>
        <taxon>Eutheria</taxon>
        <taxon>Euarchontoglires</taxon>
        <taxon>Primates</taxon>
        <taxon>Haplorrhini</taxon>
        <taxon>Catarrhini</taxon>
        <taxon>Hominidae</taxon>
        <taxon>Pan</taxon>
    </lineage>
</organism>
<keyword evidence="4" id="KW-0677">Repeat</keyword>
<dbReference type="GO" id="GO:0005634">
    <property type="term" value="C:nucleus"/>
    <property type="evidence" value="ECO:0007669"/>
    <property type="project" value="UniProtKB-SubCell"/>
</dbReference>
<dbReference type="Proteomes" id="UP000002277">
    <property type="component" value="Chromosome 9"/>
</dbReference>
<evidence type="ECO:0000256" key="4">
    <source>
        <dbReference type="ARBA" id="ARBA00022737"/>
    </source>
</evidence>
<reference evidence="6" key="3">
    <citation type="submission" date="2025-09" db="UniProtKB">
        <authorList>
            <consortium name="Ensembl"/>
        </authorList>
    </citation>
    <scope>IDENTIFICATION</scope>
</reference>
<evidence type="ECO:0000256" key="1">
    <source>
        <dbReference type="ARBA" id="ARBA00004123"/>
    </source>
</evidence>
<evidence type="ECO:0000256" key="2">
    <source>
        <dbReference type="ARBA" id="ARBA00004496"/>
    </source>
</evidence>
<evidence type="ECO:0000313" key="6">
    <source>
        <dbReference type="Ensembl" id="ENSPTRP00000072875.1"/>
    </source>
</evidence>
<dbReference type="GeneTree" id="ENSGT00390000003033"/>
<dbReference type="InterPro" id="IPR038739">
    <property type="entry name" value="ARMC8/Vid28"/>
</dbReference>
<evidence type="ECO:0000313" key="7">
    <source>
        <dbReference type="Proteomes" id="UP000002277"/>
    </source>
</evidence>
<comment type="subcellular location">
    <subcellularLocation>
        <location evidence="2">Cytoplasm</location>
    </subcellularLocation>
    <subcellularLocation>
        <location evidence="1">Nucleus</location>
    </subcellularLocation>
</comment>
<dbReference type="GO" id="GO:0005737">
    <property type="term" value="C:cytoplasm"/>
    <property type="evidence" value="ECO:0007669"/>
    <property type="project" value="UniProtKB-SubCell"/>
</dbReference>
<dbReference type="Ensembl" id="ENSPTRT00000083084.1">
    <property type="protein sequence ID" value="ENSPTRP00000072875.1"/>
    <property type="gene ID" value="ENSPTRG00000046180.1"/>
</dbReference>
<evidence type="ECO:0008006" key="8">
    <source>
        <dbReference type="Google" id="ProtNLM"/>
    </source>
</evidence>
<protein>
    <recommendedName>
        <fullName evidence="8">Armadillo repeat-containing protein 8</fullName>
    </recommendedName>
</protein>
<sequence length="234" mass="26494">IVTGLSESSVKVRLPAVRCLHRLFRSVLQNAPDEILVAASSMVYNLLEFSPRKESIIKSGVVKLLCGLTQMSRIWALMNMAFQAEEKIKADMLQSLSTEQLFWLLSDSDLNVLMKTLGLLRNLLLTCTHGKQIMQAVILILEGEHNSKILCILANIKDETTAKECIMTNDDILQKIKYYMDHSHVKLQLPAMFCISNLIRNEQEGSQEYMGIIDILHKPNLCDKAKMALQQYLA</sequence>
<accession>A0A2I3S7S6</accession>
<keyword evidence="5" id="KW-0539">Nucleus</keyword>
<proteinExistence type="predicted"/>
<keyword evidence="3" id="KW-0963">Cytoplasm</keyword>
<dbReference type="InParanoid" id="A0A2I3S7S6"/>
<dbReference type="EMBL" id="AC186038">
    <property type="status" value="NOT_ANNOTATED_CDS"/>
    <property type="molecule type" value="Genomic_DNA"/>
</dbReference>
<evidence type="ECO:0000256" key="5">
    <source>
        <dbReference type="ARBA" id="ARBA00023242"/>
    </source>
</evidence>
<evidence type="ECO:0000256" key="3">
    <source>
        <dbReference type="ARBA" id="ARBA00022490"/>
    </source>
</evidence>
<name>A0A2I3S7S6_PANTR</name>